<evidence type="ECO:0000313" key="10">
    <source>
        <dbReference type="Proteomes" id="UP000580681"/>
    </source>
</evidence>
<name>A0A7K4VQB2_9EMBE</name>
<accession>A0A7K4VQB2</accession>
<evidence type="ECO:0000256" key="6">
    <source>
        <dbReference type="ARBA" id="ARBA00031389"/>
    </source>
</evidence>
<evidence type="ECO:0000259" key="8">
    <source>
        <dbReference type="PROSITE" id="PS50999"/>
    </source>
</evidence>
<organism evidence="9 10">
    <name type="scientific">Emberiza fucata</name>
    <dbReference type="NCBI Taxonomy" id="337179"/>
    <lineage>
        <taxon>Eukaryota</taxon>
        <taxon>Metazoa</taxon>
        <taxon>Chordata</taxon>
        <taxon>Craniata</taxon>
        <taxon>Vertebrata</taxon>
        <taxon>Euteleostomi</taxon>
        <taxon>Archelosauria</taxon>
        <taxon>Archosauria</taxon>
        <taxon>Dinosauria</taxon>
        <taxon>Saurischia</taxon>
        <taxon>Theropoda</taxon>
        <taxon>Coelurosauria</taxon>
        <taxon>Aves</taxon>
        <taxon>Neognathae</taxon>
        <taxon>Neoaves</taxon>
        <taxon>Telluraves</taxon>
        <taxon>Australaves</taxon>
        <taxon>Passeriformes</taxon>
        <taxon>Passeroidea</taxon>
        <taxon>Fringillidae</taxon>
        <taxon>Emberizinae</taxon>
        <taxon>Emberizini</taxon>
        <taxon>Emberiza</taxon>
    </lineage>
</organism>
<evidence type="ECO:0000256" key="5">
    <source>
        <dbReference type="ARBA" id="ARBA00023136"/>
    </source>
</evidence>
<evidence type="ECO:0000256" key="7">
    <source>
        <dbReference type="ARBA" id="ARBA00049512"/>
    </source>
</evidence>
<evidence type="ECO:0000256" key="3">
    <source>
        <dbReference type="ARBA" id="ARBA00015946"/>
    </source>
</evidence>
<dbReference type="SUPFAM" id="SSF81464">
    <property type="entry name" value="Cytochrome c oxidase subunit II-like, transmembrane region"/>
    <property type="match status" value="1"/>
</dbReference>
<dbReference type="AlphaFoldDB" id="A0A7K4VQB2"/>
<proteinExistence type="inferred from homology"/>
<gene>
    <name evidence="9" type="primary">Mtco2_0</name>
    <name evidence="9" type="ORF">EMBFUC_R14849</name>
</gene>
<dbReference type="GO" id="GO:0004129">
    <property type="term" value="F:cytochrome-c oxidase activity"/>
    <property type="evidence" value="ECO:0007669"/>
    <property type="project" value="UniProtKB-EC"/>
</dbReference>
<evidence type="ECO:0000256" key="4">
    <source>
        <dbReference type="ARBA" id="ARBA00022692"/>
    </source>
</evidence>
<dbReference type="Proteomes" id="UP000580681">
    <property type="component" value="Unassembled WGS sequence"/>
</dbReference>
<keyword evidence="5" id="KW-0472">Membrane</keyword>
<comment type="catalytic activity">
    <reaction evidence="7">
        <text>4 Fe(II)-[cytochrome c] + O2 + 8 H(+)(in) = 4 Fe(III)-[cytochrome c] + 2 H2O + 4 H(+)(out)</text>
        <dbReference type="Rhea" id="RHEA:11436"/>
        <dbReference type="Rhea" id="RHEA-COMP:10350"/>
        <dbReference type="Rhea" id="RHEA-COMP:14399"/>
        <dbReference type="ChEBI" id="CHEBI:15377"/>
        <dbReference type="ChEBI" id="CHEBI:15378"/>
        <dbReference type="ChEBI" id="CHEBI:15379"/>
        <dbReference type="ChEBI" id="CHEBI:29033"/>
        <dbReference type="ChEBI" id="CHEBI:29034"/>
        <dbReference type="EC" id="7.1.1.9"/>
    </reaction>
    <physiologicalReaction direction="left-to-right" evidence="7">
        <dbReference type="Rhea" id="RHEA:11437"/>
    </physiologicalReaction>
</comment>
<protein>
    <recommendedName>
        <fullName evidence="3">Cytochrome c oxidase subunit 2</fullName>
    </recommendedName>
    <alternativeName>
        <fullName evidence="6">Cytochrome c oxidase polypeptide II</fullName>
    </alternativeName>
</protein>
<evidence type="ECO:0000256" key="2">
    <source>
        <dbReference type="ARBA" id="ARBA00007866"/>
    </source>
</evidence>
<evidence type="ECO:0000313" key="9">
    <source>
        <dbReference type="EMBL" id="NWR24694.1"/>
    </source>
</evidence>
<dbReference type="InterPro" id="IPR036257">
    <property type="entry name" value="Cyt_c_oxidase_su2_TM_sf"/>
</dbReference>
<sequence>MANHLQLNLQEASSPITEELIGSHEHAPMAALTVCSLVLYLLTHMPAEKLSSSTADAQEIKLV</sequence>
<comment type="similarity">
    <text evidence="2">Belongs to the cytochrome c oxidase subunit 2 family.</text>
</comment>
<dbReference type="PROSITE" id="PS50999">
    <property type="entry name" value="COX2_TM"/>
    <property type="match status" value="1"/>
</dbReference>
<feature type="non-terminal residue" evidence="9">
    <location>
        <position position="63"/>
    </location>
</feature>
<comment type="caution">
    <text evidence="9">The sequence shown here is derived from an EMBL/GenBank/DDBJ whole genome shotgun (WGS) entry which is preliminary data.</text>
</comment>
<reference evidence="9 10" key="1">
    <citation type="submission" date="2019-09" db="EMBL/GenBank/DDBJ databases">
        <title>Bird 10,000 Genomes (B10K) Project - Family phase.</title>
        <authorList>
            <person name="Zhang G."/>
        </authorList>
    </citation>
    <scope>NUCLEOTIDE SEQUENCE [LARGE SCALE GENOMIC DNA]</scope>
    <source>
        <strain evidence="9">B10K-DU-015-11</strain>
        <tissue evidence="9">Mixed tissue sample</tissue>
    </source>
</reference>
<feature type="non-terminal residue" evidence="9">
    <location>
        <position position="1"/>
    </location>
</feature>
<evidence type="ECO:0000256" key="1">
    <source>
        <dbReference type="ARBA" id="ARBA00004141"/>
    </source>
</evidence>
<dbReference type="Gene3D" id="1.10.287.90">
    <property type="match status" value="1"/>
</dbReference>
<dbReference type="GO" id="GO:0016020">
    <property type="term" value="C:membrane"/>
    <property type="evidence" value="ECO:0007669"/>
    <property type="project" value="UniProtKB-SubCell"/>
</dbReference>
<dbReference type="InterPro" id="IPR011759">
    <property type="entry name" value="Cyt_c_oxidase_su2_TM_dom"/>
</dbReference>
<dbReference type="GO" id="GO:0022900">
    <property type="term" value="P:electron transport chain"/>
    <property type="evidence" value="ECO:0007669"/>
    <property type="project" value="InterPro"/>
</dbReference>
<comment type="subcellular location">
    <subcellularLocation>
        <location evidence="1">Membrane</location>
        <topology evidence="1">Multi-pass membrane protein</topology>
    </subcellularLocation>
</comment>
<dbReference type="Pfam" id="PF02790">
    <property type="entry name" value="COX2_TM"/>
    <property type="match status" value="1"/>
</dbReference>
<dbReference type="EMBL" id="VYZJ01002126">
    <property type="protein sequence ID" value="NWR24694.1"/>
    <property type="molecule type" value="Genomic_DNA"/>
</dbReference>
<keyword evidence="4" id="KW-0812">Transmembrane</keyword>
<keyword evidence="10" id="KW-1185">Reference proteome</keyword>
<feature type="domain" description="Cytochrome oxidase subunit II transmembrane region profile" evidence="8">
    <location>
        <begin position="1"/>
        <end position="63"/>
    </location>
</feature>